<proteinExistence type="predicted"/>
<reference evidence="8 9" key="1">
    <citation type="submission" date="2016-10" db="EMBL/GenBank/DDBJ databases">
        <authorList>
            <person name="de Groot N.N."/>
        </authorList>
    </citation>
    <scope>NUCLEOTIDE SEQUENCE [LARGE SCALE GENOMIC DNA]</scope>
    <source>
        <strain evidence="8 9">BS3265</strain>
    </source>
</reference>
<dbReference type="GO" id="GO:0046872">
    <property type="term" value="F:metal ion binding"/>
    <property type="evidence" value="ECO:0007669"/>
    <property type="project" value="UniProtKB-KW"/>
</dbReference>
<gene>
    <name evidence="7" type="ORF">F7R03_11515</name>
    <name evidence="8" type="ORF">SAMN04490198_0327</name>
</gene>
<evidence type="ECO:0000256" key="3">
    <source>
        <dbReference type="ARBA" id="ARBA00023004"/>
    </source>
</evidence>
<evidence type="ECO:0000313" key="8">
    <source>
        <dbReference type="EMBL" id="SED49257.1"/>
    </source>
</evidence>
<dbReference type="InterPro" id="IPR050597">
    <property type="entry name" value="Cytochrome_c_Oxidase_Subunit"/>
</dbReference>
<evidence type="ECO:0000256" key="5">
    <source>
        <dbReference type="SAM" id="SignalP"/>
    </source>
</evidence>
<protein>
    <submittedName>
        <fullName evidence="7">C-type cytochrome</fullName>
    </submittedName>
    <submittedName>
        <fullName evidence="8">Cytochrome c553</fullName>
    </submittedName>
</protein>
<evidence type="ECO:0000256" key="4">
    <source>
        <dbReference type="PROSITE-ProRule" id="PRU00433"/>
    </source>
</evidence>
<dbReference type="RefSeq" id="WP_143038179.1">
    <property type="nucleotide sequence ID" value="NZ_FNUA01000001.1"/>
</dbReference>
<keyword evidence="1 4" id="KW-0349">Heme</keyword>
<dbReference type="PROSITE" id="PS51007">
    <property type="entry name" value="CYTC"/>
    <property type="match status" value="1"/>
</dbReference>
<keyword evidence="3 4" id="KW-0408">Iron</keyword>
<dbReference type="InterPro" id="IPR036909">
    <property type="entry name" value="Cyt_c-like_dom_sf"/>
</dbReference>
<sequence length="101" mass="11287">MIFNSRLMILPFFLCANTIVADENFAGVMTSNGCVNCHGFEGRGGVAGNIPPLQGRSKEFLRTTMQGYKQKVLSGTVMNRIMKDIDDEKIEMLAEYFSEIK</sequence>
<evidence type="ECO:0000313" key="9">
    <source>
        <dbReference type="Proteomes" id="UP000199129"/>
    </source>
</evidence>
<evidence type="ECO:0000313" key="7">
    <source>
        <dbReference type="EMBL" id="KAB0567612.1"/>
    </source>
</evidence>
<dbReference type="EMBL" id="VZPQ01000005">
    <property type="protein sequence ID" value="KAB0567612.1"/>
    <property type="molecule type" value="Genomic_DNA"/>
</dbReference>
<keyword evidence="5" id="KW-0732">Signal</keyword>
<dbReference type="EMBL" id="FNUA01000001">
    <property type="protein sequence ID" value="SED49257.1"/>
    <property type="molecule type" value="Genomic_DNA"/>
</dbReference>
<evidence type="ECO:0000259" key="6">
    <source>
        <dbReference type="PROSITE" id="PS51007"/>
    </source>
</evidence>
<dbReference type="Pfam" id="PF00034">
    <property type="entry name" value="Cytochrom_C"/>
    <property type="match status" value="1"/>
</dbReference>
<dbReference type="GO" id="GO:0009055">
    <property type="term" value="F:electron transfer activity"/>
    <property type="evidence" value="ECO:0007669"/>
    <property type="project" value="InterPro"/>
</dbReference>
<feature type="domain" description="Cytochrome c" evidence="6">
    <location>
        <begin position="16"/>
        <end position="101"/>
    </location>
</feature>
<keyword evidence="2 4" id="KW-0479">Metal-binding</keyword>
<dbReference type="AlphaFoldDB" id="A0A1H5B4H4"/>
<name>A0A1H5B4H4_9PSED</name>
<reference evidence="7 10" key="2">
    <citation type="submission" date="2019-09" db="EMBL/GenBank/DDBJ databases">
        <title>Draft genome sequences of 48 bacterial type strains from the CCUG.</title>
        <authorList>
            <person name="Tunovic T."/>
            <person name="Pineiro-Iglesias B."/>
            <person name="Unosson C."/>
            <person name="Inganas E."/>
            <person name="Ohlen M."/>
            <person name="Cardew S."/>
            <person name="Jensie-Markopoulos S."/>
            <person name="Salva-Serra F."/>
            <person name="Jaen-Luchoro D."/>
            <person name="Karlsson R."/>
            <person name="Svensson-Stadler L."/>
            <person name="Chun J."/>
            <person name="Moore E."/>
        </authorList>
    </citation>
    <scope>NUCLEOTIDE SEQUENCE [LARGE SCALE GENOMIC DNA]</scope>
    <source>
        <strain evidence="7 10">CCUG 51524</strain>
    </source>
</reference>
<dbReference type="Proteomes" id="UP000423257">
    <property type="component" value="Unassembled WGS sequence"/>
</dbReference>
<dbReference type="PANTHER" id="PTHR33751:SF1">
    <property type="entry name" value="CBB3-TYPE CYTOCHROME C OXIDASE SUBUNIT FIXP"/>
    <property type="match status" value="1"/>
</dbReference>
<dbReference type="GO" id="GO:0020037">
    <property type="term" value="F:heme binding"/>
    <property type="evidence" value="ECO:0007669"/>
    <property type="project" value="InterPro"/>
</dbReference>
<dbReference type="Proteomes" id="UP000199129">
    <property type="component" value="Unassembled WGS sequence"/>
</dbReference>
<evidence type="ECO:0000256" key="1">
    <source>
        <dbReference type="ARBA" id="ARBA00022617"/>
    </source>
</evidence>
<accession>A0A1H5B4H4</accession>
<dbReference type="PANTHER" id="PTHR33751">
    <property type="entry name" value="CBB3-TYPE CYTOCHROME C OXIDASE SUBUNIT FIXP"/>
    <property type="match status" value="1"/>
</dbReference>
<feature type="signal peptide" evidence="5">
    <location>
        <begin position="1"/>
        <end position="21"/>
    </location>
</feature>
<dbReference type="InterPro" id="IPR009056">
    <property type="entry name" value="Cyt_c-like_dom"/>
</dbReference>
<dbReference type="SUPFAM" id="SSF46626">
    <property type="entry name" value="Cytochrome c"/>
    <property type="match status" value="1"/>
</dbReference>
<feature type="chain" id="PRO_5033742398" evidence="5">
    <location>
        <begin position="22"/>
        <end position="101"/>
    </location>
</feature>
<organism evidence="8 9">
    <name type="scientific">Pseudomonas palleroniana</name>
    <dbReference type="NCBI Taxonomy" id="191390"/>
    <lineage>
        <taxon>Bacteria</taxon>
        <taxon>Pseudomonadati</taxon>
        <taxon>Pseudomonadota</taxon>
        <taxon>Gammaproteobacteria</taxon>
        <taxon>Pseudomonadales</taxon>
        <taxon>Pseudomonadaceae</taxon>
        <taxon>Pseudomonas</taxon>
    </lineage>
</organism>
<evidence type="ECO:0000313" key="10">
    <source>
        <dbReference type="Proteomes" id="UP000423257"/>
    </source>
</evidence>
<dbReference type="Gene3D" id="1.10.760.10">
    <property type="entry name" value="Cytochrome c-like domain"/>
    <property type="match status" value="1"/>
</dbReference>
<evidence type="ECO:0000256" key="2">
    <source>
        <dbReference type="ARBA" id="ARBA00022723"/>
    </source>
</evidence>